<dbReference type="PROSITE" id="PS50005">
    <property type="entry name" value="TPR"/>
    <property type="match status" value="1"/>
</dbReference>
<accession>A0AAE3YPP8</accession>
<feature type="domain" description="OmpR/PhoB-type" evidence="7">
    <location>
        <begin position="1"/>
        <end position="102"/>
    </location>
</feature>
<dbReference type="Pfam" id="PF03704">
    <property type="entry name" value="BTAD"/>
    <property type="match status" value="1"/>
</dbReference>
<evidence type="ECO:0000256" key="3">
    <source>
        <dbReference type="ARBA" id="ARBA00023125"/>
    </source>
</evidence>
<dbReference type="SMART" id="SM00028">
    <property type="entry name" value="TPR"/>
    <property type="match status" value="4"/>
</dbReference>
<dbReference type="SMART" id="SM00862">
    <property type="entry name" value="Trans_reg_C"/>
    <property type="match status" value="1"/>
</dbReference>
<evidence type="ECO:0000256" key="6">
    <source>
        <dbReference type="PROSITE-ProRule" id="PRU01091"/>
    </source>
</evidence>
<dbReference type="GO" id="GO:0043531">
    <property type="term" value="F:ADP binding"/>
    <property type="evidence" value="ECO:0007669"/>
    <property type="project" value="InterPro"/>
</dbReference>
<dbReference type="GO" id="GO:0003677">
    <property type="term" value="F:DNA binding"/>
    <property type="evidence" value="ECO:0007669"/>
    <property type="project" value="UniProtKB-UniRule"/>
</dbReference>
<reference evidence="8" key="1">
    <citation type="submission" date="2023-07" db="EMBL/GenBank/DDBJ databases">
        <title>Sequencing the genomes of 1000 actinobacteria strains.</title>
        <authorList>
            <person name="Klenk H.-P."/>
        </authorList>
    </citation>
    <scope>NUCLEOTIDE SEQUENCE</scope>
    <source>
        <strain evidence="8">DSM 44707</strain>
    </source>
</reference>
<dbReference type="SMART" id="SM01043">
    <property type="entry name" value="BTAD"/>
    <property type="match status" value="1"/>
</dbReference>
<dbReference type="SUPFAM" id="SSF52540">
    <property type="entry name" value="P-loop containing nucleoside triphosphate hydrolases"/>
    <property type="match status" value="1"/>
</dbReference>
<evidence type="ECO:0000256" key="4">
    <source>
        <dbReference type="ARBA" id="ARBA00023163"/>
    </source>
</evidence>
<dbReference type="InterPro" id="IPR036388">
    <property type="entry name" value="WH-like_DNA-bd_sf"/>
</dbReference>
<gene>
    <name evidence="8" type="ORF">J2S41_003155</name>
</gene>
<dbReference type="PROSITE" id="PS51755">
    <property type="entry name" value="OMPR_PHOB"/>
    <property type="match status" value="1"/>
</dbReference>
<dbReference type="PANTHER" id="PTHR35807:SF1">
    <property type="entry name" value="TRANSCRIPTIONAL REGULATOR REDD"/>
    <property type="match status" value="1"/>
</dbReference>
<evidence type="ECO:0000313" key="9">
    <source>
        <dbReference type="Proteomes" id="UP001183643"/>
    </source>
</evidence>
<evidence type="ECO:0000313" key="8">
    <source>
        <dbReference type="EMBL" id="MDR7276377.1"/>
    </source>
</evidence>
<protein>
    <submittedName>
        <fullName evidence="8">DNA-binding SARP family transcriptional activator/tetratricopeptide (TPR) repeat protein</fullName>
    </submittedName>
</protein>
<dbReference type="InterPro" id="IPR019734">
    <property type="entry name" value="TPR_rpt"/>
</dbReference>
<evidence type="ECO:0000256" key="5">
    <source>
        <dbReference type="PROSITE-ProRule" id="PRU00339"/>
    </source>
</evidence>
<dbReference type="CDD" id="cd15831">
    <property type="entry name" value="BTAD"/>
    <property type="match status" value="1"/>
</dbReference>
<evidence type="ECO:0000256" key="2">
    <source>
        <dbReference type="ARBA" id="ARBA00023015"/>
    </source>
</evidence>
<dbReference type="InterPro" id="IPR001867">
    <property type="entry name" value="OmpR/PhoB-type_DNA-bd"/>
</dbReference>
<dbReference type="Proteomes" id="UP001183643">
    <property type="component" value="Unassembled WGS sequence"/>
</dbReference>
<organism evidence="8 9">
    <name type="scientific">Catenuloplanes atrovinosus</name>
    <dbReference type="NCBI Taxonomy" id="137266"/>
    <lineage>
        <taxon>Bacteria</taxon>
        <taxon>Bacillati</taxon>
        <taxon>Actinomycetota</taxon>
        <taxon>Actinomycetes</taxon>
        <taxon>Micromonosporales</taxon>
        <taxon>Micromonosporaceae</taxon>
        <taxon>Catenuloplanes</taxon>
    </lineage>
</organism>
<name>A0AAE3YPP8_9ACTN</name>
<dbReference type="GO" id="GO:0000160">
    <property type="term" value="P:phosphorelay signal transduction system"/>
    <property type="evidence" value="ECO:0007669"/>
    <property type="project" value="InterPro"/>
</dbReference>
<keyword evidence="4" id="KW-0804">Transcription</keyword>
<dbReference type="InterPro" id="IPR016032">
    <property type="entry name" value="Sig_transdc_resp-reg_C-effctor"/>
</dbReference>
<dbReference type="Gene3D" id="1.25.40.10">
    <property type="entry name" value="Tetratricopeptide repeat domain"/>
    <property type="match status" value="3"/>
</dbReference>
<dbReference type="InterPro" id="IPR051677">
    <property type="entry name" value="AfsR-DnrI-RedD_regulator"/>
</dbReference>
<evidence type="ECO:0000256" key="1">
    <source>
        <dbReference type="ARBA" id="ARBA00005820"/>
    </source>
</evidence>
<evidence type="ECO:0000259" key="7">
    <source>
        <dbReference type="PROSITE" id="PS51755"/>
    </source>
</evidence>
<dbReference type="InterPro" id="IPR005158">
    <property type="entry name" value="BTAD"/>
</dbReference>
<keyword evidence="2" id="KW-0805">Transcription regulation</keyword>
<keyword evidence="3 6" id="KW-0238">DNA-binding</keyword>
<dbReference type="Gene3D" id="1.10.10.10">
    <property type="entry name" value="Winged helix-like DNA-binding domain superfamily/Winged helix DNA-binding domain"/>
    <property type="match status" value="1"/>
</dbReference>
<proteinExistence type="inferred from homology"/>
<dbReference type="PANTHER" id="PTHR35807">
    <property type="entry name" value="TRANSCRIPTIONAL REGULATOR REDD-RELATED"/>
    <property type="match status" value="1"/>
</dbReference>
<comment type="caution">
    <text evidence="8">The sequence shown here is derived from an EMBL/GenBank/DDBJ whole genome shotgun (WGS) entry which is preliminary data.</text>
</comment>
<feature type="DNA-binding region" description="OmpR/PhoB-type" evidence="6">
    <location>
        <begin position="1"/>
        <end position="102"/>
    </location>
</feature>
<dbReference type="InterPro" id="IPR011990">
    <property type="entry name" value="TPR-like_helical_dom_sf"/>
</dbReference>
<dbReference type="PRINTS" id="PR00364">
    <property type="entry name" value="DISEASERSIST"/>
</dbReference>
<dbReference type="EMBL" id="JAVDYB010000001">
    <property type="protein sequence ID" value="MDR7276377.1"/>
    <property type="molecule type" value="Genomic_DNA"/>
</dbReference>
<feature type="repeat" description="TPR" evidence="5">
    <location>
        <begin position="830"/>
        <end position="863"/>
    </location>
</feature>
<sequence>MPMWFEVLGPVRGLRDGTELDLGSPQQRVLLAVLLAAAGEPVAAGVISDVLWSGDPPQAAAATVQQYVSRLRRVAGTIGRSAAGYRLDVDSDLRRFRAFLSQARDLVEAGRPEAAVDAYAAALGLWTAPAGTGLPPEARAHPVFADLDREHAAVLAEAADVALDRDRGAVLAPVLDRATGWHPYDEGLHARLLRTLAAAGRTADALERYRLTRERLVGELGIEPGPMLRDAHRELTDRRTVRPAQLPAPPAAFTGRTAELARLDAVAGPRPLVLVGGLGGVGKTSLALHWAHRAATRYPDGQLYVDLRGFAPSGAPLEPAEALHGFLEALGVPRANQPSTLDGLAALYRSVLAGRKVLVVLDNARDDDQVRPLLPGSAGCAVLVTSRSYLGGLTVDEDARSVGLDVFSDADAVGYLRSRLGAARVDAEPWAAAEIVRVCGGLPLALAICAAWADRSPMFTLATVAAELRRRDGLDAFSAVNAGRDVRTVFSWSYRRLGPDAAELFRRLGRHPGPDVALATAISVAGRTSSGTLDLLGELTDAQLLSEPRPGRYAAHDLVRAYAAEISDDLPEDALRRILDHYLHSVVAGARLANPYRRQLDPGTPADGVVPFTPVDVPDAVAWFEAERANLRAAVGAADRHRLDEYVWLLCWGMNGFLLDHLGRWDEAIPVARIALAAARRRGDLWWRGYLHNVLGNCYLRGGDHDQAFREWALTAEVGREAGDPIRIAIGLGGMGSAITERDEWPDGESIERAAGYADEMRALLDEIDRTGPPGRVDGRTTHARDLIGFTYRLTALRVLHRTGDVHAAVAERAAGIAVHESIGNWLQVQNGWQQIGRMRQHAGDLEGAISAYEHALSLQRNDEWITVELLARLAACHHELGHEGASAHCRARAAERLDGVYHPSADRLRAMLPPP</sequence>
<dbReference type="AlphaFoldDB" id="A0AAE3YPP8"/>
<keyword evidence="9" id="KW-1185">Reference proteome</keyword>
<keyword evidence="5" id="KW-0802">TPR repeat</keyword>
<comment type="similarity">
    <text evidence="1">Belongs to the AfsR/DnrI/RedD regulatory family.</text>
</comment>
<dbReference type="SUPFAM" id="SSF46894">
    <property type="entry name" value="C-terminal effector domain of the bipartite response regulators"/>
    <property type="match status" value="1"/>
</dbReference>
<dbReference type="GO" id="GO:0006355">
    <property type="term" value="P:regulation of DNA-templated transcription"/>
    <property type="evidence" value="ECO:0007669"/>
    <property type="project" value="InterPro"/>
</dbReference>
<dbReference type="InterPro" id="IPR027417">
    <property type="entry name" value="P-loop_NTPase"/>
</dbReference>
<dbReference type="SUPFAM" id="SSF48452">
    <property type="entry name" value="TPR-like"/>
    <property type="match status" value="2"/>
</dbReference>